<name>A0A840R634_9GAMM</name>
<dbReference type="InterPro" id="IPR036761">
    <property type="entry name" value="TTHA0802/YceI-like_sf"/>
</dbReference>
<proteinExistence type="predicted"/>
<organism evidence="1 2">
    <name type="scientific">Zhongshania antarctica</name>
    <dbReference type="NCBI Taxonomy" id="641702"/>
    <lineage>
        <taxon>Bacteria</taxon>
        <taxon>Pseudomonadati</taxon>
        <taxon>Pseudomonadota</taxon>
        <taxon>Gammaproteobacteria</taxon>
        <taxon>Cellvibrionales</taxon>
        <taxon>Spongiibacteraceae</taxon>
        <taxon>Zhongshania</taxon>
    </lineage>
</organism>
<keyword evidence="2" id="KW-1185">Reference proteome</keyword>
<comment type="caution">
    <text evidence="1">The sequence shown here is derived from an EMBL/GenBank/DDBJ whole genome shotgun (WGS) entry which is preliminary data.</text>
</comment>
<dbReference type="SUPFAM" id="SSF101874">
    <property type="entry name" value="YceI-like"/>
    <property type="match status" value="1"/>
</dbReference>
<evidence type="ECO:0000313" key="1">
    <source>
        <dbReference type="EMBL" id="MBB5187872.1"/>
    </source>
</evidence>
<gene>
    <name evidence="1" type="ORF">HNQ57_002150</name>
</gene>
<dbReference type="Proteomes" id="UP000536640">
    <property type="component" value="Unassembled WGS sequence"/>
</dbReference>
<evidence type="ECO:0000313" key="2">
    <source>
        <dbReference type="Proteomes" id="UP000536640"/>
    </source>
</evidence>
<dbReference type="RefSeq" id="WP_221301661.1">
    <property type="nucleotide sequence ID" value="NZ_JACHHW010000005.1"/>
</dbReference>
<reference evidence="1 2" key="1">
    <citation type="submission" date="2020-08" db="EMBL/GenBank/DDBJ databases">
        <title>Genomic Encyclopedia of Type Strains, Phase IV (KMG-IV): sequencing the most valuable type-strain genomes for metagenomic binning, comparative biology and taxonomic classification.</title>
        <authorList>
            <person name="Goeker M."/>
        </authorList>
    </citation>
    <scope>NUCLEOTIDE SEQUENCE [LARGE SCALE GENOMIC DNA]</scope>
    <source>
        <strain evidence="1 2">DSM 25701</strain>
    </source>
</reference>
<dbReference type="AlphaFoldDB" id="A0A840R634"/>
<dbReference type="EMBL" id="JACHHW010000005">
    <property type="protein sequence ID" value="MBB5187872.1"/>
    <property type="molecule type" value="Genomic_DNA"/>
</dbReference>
<accession>A0A840R634</accession>
<dbReference type="Gene3D" id="2.40.128.110">
    <property type="entry name" value="Lipid/polyisoprenoid-binding, YceI-like"/>
    <property type="match status" value="1"/>
</dbReference>
<protein>
    <submittedName>
        <fullName evidence="1">Polyisoprenoid-binding protein YceI</fullName>
    </submittedName>
</protein>
<sequence length="74" mass="7735">MAVELCNEATFNGGYAGHPLDPHGRIGFSARGMFKRSDFGISIGIPAPGSTMGVGDDLEVIIEAEFTGPPLRQG</sequence>